<sequence>MTGCWQRRKKMKRLPAVKRLEKAVDLSSWVRMRLTNKQNYLCLARPRTTRPFWNRIQTIKTQSSRFGERGGDDTDM</sequence>
<organism evidence="1 2">
    <name type="scientific">Pseudoneurospora amorphoporcata</name>
    <dbReference type="NCBI Taxonomy" id="241081"/>
    <lineage>
        <taxon>Eukaryota</taxon>
        <taxon>Fungi</taxon>
        <taxon>Dikarya</taxon>
        <taxon>Ascomycota</taxon>
        <taxon>Pezizomycotina</taxon>
        <taxon>Sordariomycetes</taxon>
        <taxon>Sordariomycetidae</taxon>
        <taxon>Sordariales</taxon>
        <taxon>Sordariaceae</taxon>
        <taxon>Pseudoneurospora</taxon>
    </lineage>
</organism>
<proteinExistence type="predicted"/>
<comment type="caution">
    <text evidence="1">The sequence shown here is derived from an EMBL/GenBank/DDBJ whole genome shotgun (WGS) entry which is preliminary data.</text>
</comment>
<gene>
    <name evidence="1" type="ORF">QBC32DRAFT_216526</name>
</gene>
<keyword evidence="2" id="KW-1185">Reference proteome</keyword>
<dbReference type="EMBL" id="MU859166">
    <property type="protein sequence ID" value="KAK3950792.1"/>
    <property type="molecule type" value="Genomic_DNA"/>
</dbReference>
<accession>A0AAN6SDZ9</accession>
<name>A0AAN6SDZ9_9PEZI</name>
<reference evidence="1" key="2">
    <citation type="submission" date="2023-06" db="EMBL/GenBank/DDBJ databases">
        <authorList>
            <consortium name="Lawrence Berkeley National Laboratory"/>
            <person name="Mondo S.J."/>
            <person name="Hensen N."/>
            <person name="Bonometti L."/>
            <person name="Westerberg I."/>
            <person name="Brannstrom I.O."/>
            <person name="Guillou S."/>
            <person name="Cros-Aarteil S."/>
            <person name="Calhoun S."/>
            <person name="Haridas S."/>
            <person name="Kuo A."/>
            <person name="Pangilinan J."/>
            <person name="Riley R."/>
            <person name="Labutti K."/>
            <person name="Andreopoulos B."/>
            <person name="Lipzen A."/>
            <person name="Chen C."/>
            <person name="Yanf M."/>
            <person name="Daum C."/>
            <person name="Ng V."/>
            <person name="Clum A."/>
            <person name="Steindorff A."/>
            <person name="Ohm R."/>
            <person name="Martin F."/>
            <person name="Silar P."/>
            <person name="Natvig D."/>
            <person name="Lalanne C."/>
            <person name="Gautier V."/>
            <person name="Ament-Velasquez S.L."/>
            <person name="Kruys A."/>
            <person name="Hutchinson M.I."/>
            <person name="Powell A.J."/>
            <person name="Barry K."/>
            <person name="Miller A.N."/>
            <person name="Grigoriev I.V."/>
            <person name="Debuchy R."/>
            <person name="Gladieux P."/>
            <person name="Thoren M.H."/>
            <person name="Johannesson H."/>
        </authorList>
    </citation>
    <scope>NUCLEOTIDE SEQUENCE</scope>
    <source>
        <strain evidence="1">CBS 626.80</strain>
    </source>
</reference>
<reference evidence="1" key="1">
    <citation type="journal article" date="2023" name="Mol. Phylogenet. Evol.">
        <title>Genome-scale phylogeny and comparative genomics of the fungal order Sordariales.</title>
        <authorList>
            <person name="Hensen N."/>
            <person name="Bonometti L."/>
            <person name="Westerberg I."/>
            <person name="Brannstrom I.O."/>
            <person name="Guillou S."/>
            <person name="Cros-Aarteil S."/>
            <person name="Calhoun S."/>
            <person name="Haridas S."/>
            <person name="Kuo A."/>
            <person name="Mondo S."/>
            <person name="Pangilinan J."/>
            <person name="Riley R."/>
            <person name="LaButti K."/>
            <person name="Andreopoulos B."/>
            <person name="Lipzen A."/>
            <person name="Chen C."/>
            <person name="Yan M."/>
            <person name="Daum C."/>
            <person name="Ng V."/>
            <person name="Clum A."/>
            <person name="Steindorff A."/>
            <person name="Ohm R.A."/>
            <person name="Martin F."/>
            <person name="Silar P."/>
            <person name="Natvig D.O."/>
            <person name="Lalanne C."/>
            <person name="Gautier V."/>
            <person name="Ament-Velasquez S.L."/>
            <person name="Kruys A."/>
            <person name="Hutchinson M.I."/>
            <person name="Powell A.J."/>
            <person name="Barry K."/>
            <person name="Miller A.N."/>
            <person name="Grigoriev I.V."/>
            <person name="Debuchy R."/>
            <person name="Gladieux P."/>
            <person name="Hiltunen Thoren M."/>
            <person name="Johannesson H."/>
        </authorList>
    </citation>
    <scope>NUCLEOTIDE SEQUENCE</scope>
    <source>
        <strain evidence="1">CBS 626.80</strain>
    </source>
</reference>
<dbReference type="Proteomes" id="UP001303222">
    <property type="component" value="Unassembled WGS sequence"/>
</dbReference>
<dbReference type="AlphaFoldDB" id="A0AAN6SDZ9"/>
<evidence type="ECO:0000313" key="2">
    <source>
        <dbReference type="Proteomes" id="UP001303222"/>
    </source>
</evidence>
<evidence type="ECO:0000313" key="1">
    <source>
        <dbReference type="EMBL" id="KAK3950792.1"/>
    </source>
</evidence>
<protein>
    <submittedName>
        <fullName evidence="1">Uncharacterized protein</fullName>
    </submittedName>
</protein>